<name>X6PE29_RETFI</name>
<keyword evidence="1" id="KW-0175">Coiled coil</keyword>
<accession>X6PE29</accession>
<feature type="compositionally biased region" description="Basic and acidic residues" evidence="2">
    <location>
        <begin position="44"/>
        <end position="53"/>
    </location>
</feature>
<evidence type="ECO:0000313" key="3">
    <source>
        <dbReference type="EMBL" id="ETO35912.1"/>
    </source>
</evidence>
<sequence>MRFTKLKTVQDELEIKMKTKFTQLKKSAEKIDGPSPNEDANDNISKDSEEHQVETTIARLKAEKQQVQVKEMRDLKQQLKNSISKQEYEAMKSENDQLKFDLLD</sequence>
<organism evidence="3 4">
    <name type="scientific">Reticulomyxa filosa</name>
    <dbReference type="NCBI Taxonomy" id="46433"/>
    <lineage>
        <taxon>Eukaryota</taxon>
        <taxon>Sar</taxon>
        <taxon>Rhizaria</taxon>
        <taxon>Retaria</taxon>
        <taxon>Foraminifera</taxon>
        <taxon>Monothalamids</taxon>
        <taxon>Reticulomyxidae</taxon>
        <taxon>Reticulomyxa</taxon>
    </lineage>
</organism>
<gene>
    <name evidence="3" type="ORF">RFI_01152</name>
</gene>
<evidence type="ECO:0000256" key="2">
    <source>
        <dbReference type="SAM" id="MobiDB-lite"/>
    </source>
</evidence>
<feature type="non-terminal residue" evidence="3">
    <location>
        <position position="104"/>
    </location>
</feature>
<protein>
    <submittedName>
        <fullName evidence="3">Uncharacterized protein</fullName>
    </submittedName>
</protein>
<evidence type="ECO:0000313" key="4">
    <source>
        <dbReference type="Proteomes" id="UP000023152"/>
    </source>
</evidence>
<proteinExistence type="predicted"/>
<dbReference type="Proteomes" id="UP000023152">
    <property type="component" value="Unassembled WGS sequence"/>
</dbReference>
<evidence type="ECO:0000256" key="1">
    <source>
        <dbReference type="SAM" id="Coils"/>
    </source>
</evidence>
<keyword evidence="4" id="KW-1185">Reference proteome</keyword>
<dbReference type="EMBL" id="ASPP01001172">
    <property type="protein sequence ID" value="ETO35912.1"/>
    <property type="molecule type" value="Genomic_DNA"/>
</dbReference>
<feature type="coiled-coil region" evidence="1">
    <location>
        <begin position="62"/>
        <end position="96"/>
    </location>
</feature>
<reference evidence="3 4" key="1">
    <citation type="journal article" date="2013" name="Curr. Biol.">
        <title>The Genome of the Foraminiferan Reticulomyxa filosa.</title>
        <authorList>
            <person name="Glockner G."/>
            <person name="Hulsmann N."/>
            <person name="Schleicher M."/>
            <person name="Noegel A.A."/>
            <person name="Eichinger L."/>
            <person name="Gallinger C."/>
            <person name="Pawlowski J."/>
            <person name="Sierra R."/>
            <person name="Euteneuer U."/>
            <person name="Pillet L."/>
            <person name="Moustafa A."/>
            <person name="Platzer M."/>
            <person name="Groth M."/>
            <person name="Szafranski K."/>
            <person name="Schliwa M."/>
        </authorList>
    </citation>
    <scope>NUCLEOTIDE SEQUENCE [LARGE SCALE GENOMIC DNA]</scope>
</reference>
<comment type="caution">
    <text evidence="3">The sequence shown here is derived from an EMBL/GenBank/DDBJ whole genome shotgun (WGS) entry which is preliminary data.</text>
</comment>
<feature type="region of interest" description="Disordered" evidence="2">
    <location>
        <begin position="25"/>
        <end position="54"/>
    </location>
</feature>
<dbReference type="AlphaFoldDB" id="X6PE29"/>